<dbReference type="InterPro" id="IPR006195">
    <property type="entry name" value="aa-tRNA-synth_II"/>
</dbReference>
<evidence type="ECO:0000313" key="15">
    <source>
        <dbReference type="EMBL" id="OGM94000.1"/>
    </source>
</evidence>
<keyword evidence="5 13" id="KW-0436">Ligase</keyword>
<dbReference type="GO" id="GO:0000287">
    <property type="term" value="F:magnesium ion binding"/>
    <property type="evidence" value="ECO:0007669"/>
    <property type="project" value="UniProtKB-UniRule"/>
</dbReference>
<dbReference type="GO" id="GO:0005524">
    <property type="term" value="F:ATP binding"/>
    <property type="evidence" value="ECO:0007669"/>
    <property type="project" value="UniProtKB-UniRule"/>
</dbReference>
<dbReference type="InterPro" id="IPR010978">
    <property type="entry name" value="tRNA-bd_arm"/>
</dbReference>
<evidence type="ECO:0000256" key="11">
    <source>
        <dbReference type="ARBA" id="ARBA00023146"/>
    </source>
</evidence>
<comment type="cofactor">
    <cofactor evidence="13">
        <name>Mg(2+)</name>
        <dbReference type="ChEBI" id="CHEBI:18420"/>
    </cofactor>
    <text evidence="13">Binds 2 magnesium ions per tetramer.</text>
</comment>
<comment type="similarity">
    <text evidence="2 13">Belongs to the class-II aminoacyl-tRNA synthetase family. Phe-tRNA synthetase alpha subunit type 1 subfamily.</text>
</comment>
<dbReference type="EMBL" id="MGIV01000018">
    <property type="protein sequence ID" value="OGM94000.1"/>
    <property type="molecule type" value="Genomic_DNA"/>
</dbReference>
<dbReference type="Pfam" id="PF02912">
    <property type="entry name" value="Phe_tRNA-synt_N"/>
    <property type="match status" value="1"/>
</dbReference>
<dbReference type="PANTHER" id="PTHR11538">
    <property type="entry name" value="PHENYLALANYL-TRNA SYNTHETASE"/>
    <property type="match status" value="1"/>
</dbReference>
<evidence type="ECO:0000256" key="13">
    <source>
        <dbReference type="HAMAP-Rule" id="MF_00281"/>
    </source>
</evidence>
<dbReference type="PANTHER" id="PTHR11538:SF41">
    <property type="entry name" value="PHENYLALANINE--TRNA LIGASE, MITOCHONDRIAL"/>
    <property type="match status" value="1"/>
</dbReference>
<evidence type="ECO:0000256" key="6">
    <source>
        <dbReference type="ARBA" id="ARBA00022723"/>
    </source>
</evidence>
<dbReference type="EC" id="6.1.1.20" evidence="13"/>
<dbReference type="InterPro" id="IPR045864">
    <property type="entry name" value="aa-tRNA-synth_II/BPL/LPL"/>
</dbReference>
<evidence type="ECO:0000256" key="1">
    <source>
        <dbReference type="ARBA" id="ARBA00004496"/>
    </source>
</evidence>
<accession>A0A1F8DZT1</accession>
<organism evidence="15 16">
    <name type="scientific">Candidatus Wolfebacteria bacterium RIFOXYD1_FULL_48_65</name>
    <dbReference type="NCBI Taxonomy" id="1802561"/>
    <lineage>
        <taxon>Bacteria</taxon>
        <taxon>Candidatus Wolfeibacteriota</taxon>
    </lineage>
</organism>
<name>A0A1F8DZT1_9BACT</name>
<keyword evidence="4 13" id="KW-0963">Cytoplasm</keyword>
<dbReference type="CDD" id="cd00496">
    <property type="entry name" value="PheRS_alpha_core"/>
    <property type="match status" value="1"/>
</dbReference>
<dbReference type="GO" id="GO:0000049">
    <property type="term" value="F:tRNA binding"/>
    <property type="evidence" value="ECO:0007669"/>
    <property type="project" value="InterPro"/>
</dbReference>
<evidence type="ECO:0000256" key="9">
    <source>
        <dbReference type="ARBA" id="ARBA00022842"/>
    </source>
</evidence>
<dbReference type="Gene3D" id="3.30.930.10">
    <property type="entry name" value="Bira Bifunctional Protein, Domain 2"/>
    <property type="match status" value="1"/>
</dbReference>
<evidence type="ECO:0000313" key="16">
    <source>
        <dbReference type="Proteomes" id="UP000179057"/>
    </source>
</evidence>
<gene>
    <name evidence="13" type="primary">pheS</name>
    <name evidence="15" type="ORF">A2610_03735</name>
</gene>
<dbReference type="InterPro" id="IPR022911">
    <property type="entry name" value="Phe_tRNA_ligase_alpha1_bac"/>
</dbReference>
<dbReference type="InterPro" id="IPR002319">
    <property type="entry name" value="Phenylalanyl-tRNA_Synthase"/>
</dbReference>
<dbReference type="InterPro" id="IPR004188">
    <property type="entry name" value="Phe-tRNA_ligase_II_N"/>
</dbReference>
<evidence type="ECO:0000256" key="4">
    <source>
        <dbReference type="ARBA" id="ARBA00022490"/>
    </source>
</evidence>
<dbReference type="SUPFAM" id="SSF55681">
    <property type="entry name" value="Class II aaRS and biotin synthetases"/>
    <property type="match status" value="1"/>
</dbReference>
<dbReference type="PROSITE" id="PS50862">
    <property type="entry name" value="AA_TRNA_LIGASE_II"/>
    <property type="match status" value="1"/>
</dbReference>
<comment type="catalytic activity">
    <reaction evidence="12 13">
        <text>tRNA(Phe) + L-phenylalanine + ATP = L-phenylalanyl-tRNA(Phe) + AMP + diphosphate + H(+)</text>
        <dbReference type="Rhea" id="RHEA:19413"/>
        <dbReference type="Rhea" id="RHEA-COMP:9668"/>
        <dbReference type="Rhea" id="RHEA-COMP:9699"/>
        <dbReference type="ChEBI" id="CHEBI:15378"/>
        <dbReference type="ChEBI" id="CHEBI:30616"/>
        <dbReference type="ChEBI" id="CHEBI:33019"/>
        <dbReference type="ChEBI" id="CHEBI:58095"/>
        <dbReference type="ChEBI" id="CHEBI:78442"/>
        <dbReference type="ChEBI" id="CHEBI:78531"/>
        <dbReference type="ChEBI" id="CHEBI:456215"/>
        <dbReference type="EC" id="6.1.1.20"/>
    </reaction>
</comment>
<evidence type="ECO:0000256" key="10">
    <source>
        <dbReference type="ARBA" id="ARBA00022917"/>
    </source>
</evidence>
<proteinExistence type="inferred from homology"/>
<dbReference type="Pfam" id="PF01409">
    <property type="entry name" value="tRNA-synt_2d"/>
    <property type="match status" value="1"/>
</dbReference>
<keyword evidence="11 13" id="KW-0030">Aminoacyl-tRNA synthetase</keyword>
<comment type="subcellular location">
    <subcellularLocation>
        <location evidence="1 13">Cytoplasm</location>
    </subcellularLocation>
</comment>
<dbReference type="NCBIfam" id="TIGR00468">
    <property type="entry name" value="pheS"/>
    <property type="match status" value="1"/>
</dbReference>
<protein>
    <recommendedName>
        <fullName evidence="13">Phenylalanine--tRNA ligase alpha subunit</fullName>
        <ecNumber evidence="13">6.1.1.20</ecNumber>
    </recommendedName>
    <alternativeName>
        <fullName evidence="13">Phenylalanyl-tRNA synthetase alpha subunit</fullName>
        <shortName evidence="13">PheRS</shortName>
    </alternativeName>
</protein>
<evidence type="ECO:0000256" key="12">
    <source>
        <dbReference type="ARBA" id="ARBA00049255"/>
    </source>
</evidence>
<comment type="subunit">
    <text evidence="3 13">Tetramer of two alpha and two beta subunits.</text>
</comment>
<evidence type="ECO:0000256" key="5">
    <source>
        <dbReference type="ARBA" id="ARBA00022598"/>
    </source>
</evidence>
<evidence type="ECO:0000256" key="3">
    <source>
        <dbReference type="ARBA" id="ARBA00011209"/>
    </source>
</evidence>
<evidence type="ECO:0000259" key="14">
    <source>
        <dbReference type="PROSITE" id="PS50862"/>
    </source>
</evidence>
<evidence type="ECO:0000256" key="7">
    <source>
        <dbReference type="ARBA" id="ARBA00022741"/>
    </source>
</evidence>
<evidence type="ECO:0000256" key="8">
    <source>
        <dbReference type="ARBA" id="ARBA00022840"/>
    </source>
</evidence>
<dbReference type="HAMAP" id="MF_00281">
    <property type="entry name" value="Phe_tRNA_synth_alpha1"/>
    <property type="match status" value="1"/>
</dbReference>
<dbReference type="Proteomes" id="UP000179057">
    <property type="component" value="Unassembled WGS sequence"/>
</dbReference>
<comment type="caution">
    <text evidence="15">The sequence shown here is derived from an EMBL/GenBank/DDBJ whole genome shotgun (WGS) entry which is preliminary data.</text>
</comment>
<dbReference type="GO" id="GO:0004826">
    <property type="term" value="F:phenylalanine-tRNA ligase activity"/>
    <property type="evidence" value="ECO:0007669"/>
    <property type="project" value="UniProtKB-UniRule"/>
</dbReference>
<dbReference type="SUPFAM" id="SSF46589">
    <property type="entry name" value="tRNA-binding arm"/>
    <property type="match status" value="1"/>
</dbReference>
<keyword evidence="9 13" id="KW-0460">Magnesium</keyword>
<evidence type="ECO:0000256" key="2">
    <source>
        <dbReference type="ARBA" id="ARBA00010207"/>
    </source>
</evidence>
<dbReference type="GO" id="GO:0005737">
    <property type="term" value="C:cytoplasm"/>
    <property type="evidence" value="ECO:0007669"/>
    <property type="project" value="UniProtKB-SubCell"/>
</dbReference>
<keyword evidence="10 13" id="KW-0648">Protein biosynthesis</keyword>
<reference evidence="15 16" key="1">
    <citation type="journal article" date="2016" name="Nat. Commun.">
        <title>Thousands of microbial genomes shed light on interconnected biogeochemical processes in an aquifer system.</title>
        <authorList>
            <person name="Anantharaman K."/>
            <person name="Brown C.T."/>
            <person name="Hug L.A."/>
            <person name="Sharon I."/>
            <person name="Castelle C.J."/>
            <person name="Probst A.J."/>
            <person name="Thomas B.C."/>
            <person name="Singh A."/>
            <person name="Wilkins M.J."/>
            <person name="Karaoz U."/>
            <person name="Brodie E.L."/>
            <person name="Williams K.H."/>
            <person name="Hubbard S.S."/>
            <person name="Banfield J.F."/>
        </authorList>
    </citation>
    <scope>NUCLEOTIDE SEQUENCE [LARGE SCALE GENOMIC DNA]</scope>
</reference>
<dbReference type="InterPro" id="IPR004529">
    <property type="entry name" value="Phe-tRNA-synth_IIc_asu"/>
</dbReference>
<keyword evidence="6 13" id="KW-0479">Metal-binding</keyword>
<dbReference type="AlphaFoldDB" id="A0A1F8DZT1"/>
<feature type="binding site" evidence="13">
    <location>
        <position position="267"/>
    </location>
    <ligand>
        <name>Mg(2+)</name>
        <dbReference type="ChEBI" id="CHEBI:18420"/>
        <note>shared with beta subunit</note>
    </ligand>
</feature>
<dbReference type="GO" id="GO:0006432">
    <property type="term" value="P:phenylalanyl-tRNA aminoacylation"/>
    <property type="evidence" value="ECO:0007669"/>
    <property type="project" value="UniProtKB-UniRule"/>
</dbReference>
<keyword evidence="8 13" id="KW-0067">ATP-binding</keyword>
<feature type="domain" description="Aminoacyl-transfer RNA synthetases class-II family profile" evidence="14">
    <location>
        <begin position="107"/>
        <end position="341"/>
    </location>
</feature>
<keyword evidence="7 13" id="KW-0547">Nucleotide-binding</keyword>
<sequence length="344" mass="39808">MSDKLSGIKSAFETDIRMVADLDQWEAVRVAYLGRKSALSEVMAAMKDLSVEQKRTLGKKANEVRTFLETALAQKRIELEAKGTHANLIDVTRPGVKRHAGHLHPLTRVEEEIKQIFLAMNFSVVEGPEIETEHYNFDALNIPASHPAREMWDTFWVKDTEKGKRKKEKGVGDSVRHLLRTHTSPMQIRYMENHRPPFQIIVPGRVFRYEATDASHEINFYQMEGLMVGTNVSLANFKYVIEEFFKKFFNDPDMQFRFRPSYFPFVEPGVEVDIKRKGDSKWLEVMGAGMVHRNVLKATGYNPDEVQGFAFGMGTDRLAMLKYKIPDIRFFYNGDLRFVRQFKK</sequence>